<comment type="caution">
    <text evidence="1">The sequence shown here is derived from an EMBL/GenBank/DDBJ whole genome shotgun (WGS) entry which is preliminary data.</text>
</comment>
<reference evidence="1" key="1">
    <citation type="submission" date="2021-06" db="EMBL/GenBank/DDBJ databases">
        <authorList>
            <person name="Kallberg Y."/>
            <person name="Tangrot J."/>
            <person name="Rosling A."/>
        </authorList>
    </citation>
    <scope>NUCLEOTIDE SEQUENCE</scope>
    <source>
        <strain evidence="1">28 12/20/2015</strain>
    </source>
</reference>
<accession>A0ACA9PCE3</accession>
<organism evidence="1 2">
    <name type="scientific">Cetraspora pellucida</name>
    <dbReference type="NCBI Taxonomy" id="1433469"/>
    <lineage>
        <taxon>Eukaryota</taxon>
        <taxon>Fungi</taxon>
        <taxon>Fungi incertae sedis</taxon>
        <taxon>Mucoromycota</taxon>
        <taxon>Glomeromycotina</taxon>
        <taxon>Glomeromycetes</taxon>
        <taxon>Diversisporales</taxon>
        <taxon>Gigasporaceae</taxon>
        <taxon>Cetraspora</taxon>
    </lineage>
</organism>
<proteinExistence type="predicted"/>
<dbReference type="Proteomes" id="UP000789366">
    <property type="component" value="Unassembled WGS sequence"/>
</dbReference>
<protein>
    <submittedName>
        <fullName evidence="1">4212_t:CDS:1</fullName>
    </submittedName>
</protein>
<evidence type="ECO:0000313" key="2">
    <source>
        <dbReference type="Proteomes" id="UP000789366"/>
    </source>
</evidence>
<keyword evidence="2" id="KW-1185">Reference proteome</keyword>
<dbReference type="EMBL" id="CAJVPW010023945">
    <property type="protein sequence ID" value="CAG8702966.1"/>
    <property type="molecule type" value="Genomic_DNA"/>
</dbReference>
<sequence length="336" mass="38722">MANIQSKDDLLKELNYKLVAEIDKLRKKNAEIPELKKKCVEIEAENIKLKQIIKENANTELKDRVMKLEQIQILVTINDQNTSSTKDKKSIITNSTQLQKGESKYLFESPTEPVTSIMSSQQDIVDNDLASTLEFVKMIYKENVANEIRQYNREKKLQCDSQNDAFSSTQDHDFISPEYATEILLTSGQEKSSIFQNIAYLYEKALLDKSLDEFMIRNKVSMKKAKGQDNSSDNLPKTDVGKKTLPKIEPKLQILAELAQPKAFYVSPKLFSFKKKLSKEMHNSVINKLTLYFTDLPKLDKNYSIDTEGKHQTDSYWVLSSHCPLYRENHMSLDDK</sequence>
<name>A0ACA9PCE3_9GLOM</name>
<evidence type="ECO:0000313" key="1">
    <source>
        <dbReference type="EMBL" id="CAG8702966.1"/>
    </source>
</evidence>
<gene>
    <name evidence="1" type="ORF">SPELUC_LOCUS11370</name>
</gene>